<evidence type="ECO:0000256" key="1">
    <source>
        <dbReference type="SAM" id="Coils"/>
    </source>
</evidence>
<dbReference type="RefSeq" id="WP_271435677.1">
    <property type="nucleotide sequence ID" value="NZ_CP073355.1"/>
</dbReference>
<accession>A0AAX3BE86</accession>
<reference evidence="2" key="2">
    <citation type="submission" date="2022-06" db="EMBL/GenBank/DDBJ databases">
        <title>Thermospira aquatica gen. nov., sp. nov.</title>
        <authorList>
            <person name="Ben Ali Gam Z."/>
            <person name="Labat M."/>
        </authorList>
    </citation>
    <scope>NUCLEOTIDE SEQUENCE</scope>
    <source>
        <strain evidence="2">F1F22</strain>
    </source>
</reference>
<sequence length="360" mass="41855">MKVTNASWIPVFKAGRHVDASGNTRTFTEADLDTIIQKYKESGHEAPIVIGHPTTNAPAYGWVSDLKRVGKTLFAQVKDVAKEFSEWVEKGLYKKRSISLYPDLTLRHVGFLGAIPPAIKGLPDVSFSETGNISFEFQDQDLETRFGTLSQILRRLREWFIAQFGTETADELLPNYAVEEIGKPMTVEEETEEREFSERRKNMEELQKMRQELLEKERKLKEYEAREAQRQKEKKQQKIVDFAEKLIKDGKLLPKFKEDFITFATALDNSEKLEFSEGKTATQLEKFFEFAQNLPEQISFKEAYLKKKEISFSEDRDLLDEQIRNYAKEKNITYKEALQKILKEVFFFIYSVVNFAFSLS</sequence>
<dbReference type="Proteomes" id="UP001056539">
    <property type="component" value="Chromosome"/>
</dbReference>
<proteinExistence type="predicted"/>
<feature type="coiled-coil region" evidence="1">
    <location>
        <begin position="187"/>
        <end position="245"/>
    </location>
</feature>
<dbReference type="EMBL" id="CP073355">
    <property type="protein sequence ID" value="URA10550.1"/>
    <property type="molecule type" value="Genomic_DNA"/>
</dbReference>
<evidence type="ECO:0000313" key="2">
    <source>
        <dbReference type="EMBL" id="URA10550.1"/>
    </source>
</evidence>
<evidence type="ECO:0000313" key="3">
    <source>
        <dbReference type="Proteomes" id="UP001056539"/>
    </source>
</evidence>
<reference evidence="2" key="1">
    <citation type="submission" date="2021-04" db="EMBL/GenBank/DDBJ databases">
        <authorList>
            <person name="Postec A."/>
        </authorList>
    </citation>
    <scope>NUCLEOTIDE SEQUENCE</scope>
    <source>
        <strain evidence="2">F1F22</strain>
    </source>
</reference>
<name>A0AAX3BE86_9SPIR</name>
<organism evidence="2 3">
    <name type="scientific">Thermospira aquatica</name>
    <dbReference type="NCBI Taxonomy" id="2828656"/>
    <lineage>
        <taxon>Bacteria</taxon>
        <taxon>Pseudomonadati</taxon>
        <taxon>Spirochaetota</taxon>
        <taxon>Spirochaetia</taxon>
        <taxon>Brevinematales</taxon>
        <taxon>Thermospiraceae</taxon>
        <taxon>Thermospira</taxon>
    </lineage>
</organism>
<gene>
    <name evidence="2" type="ORF">KDW03_01740</name>
</gene>
<dbReference type="AlphaFoldDB" id="A0AAX3BE86"/>
<keyword evidence="1" id="KW-0175">Coiled coil</keyword>
<dbReference type="KEGG" id="taqu:KDW03_01740"/>
<keyword evidence="3" id="KW-1185">Reference proteome</keyword>
<protein>
    <submittedName>
        <fullName evidence="2">Uncharacterized protein</fullName>
    </submittedName>
</protein>